<proteinExistence type="predicted"/>
<sequence length="169" mass="18602">MLRMGKSQATQPAVGTVRCMSDEIICLLQRKMSRSCKMYPYQLHRSTEALGYWLALQPQQSSSILITTAAINFESAGSNARLVNDFKSQGKANRIHSRSKSFDSSISKHLANSCPKVEDRIFQIRPKSAPSFGSANPIVLDEASTDSGFNTKALRNANTNQALGTLYLL</sequence>
<dbReference type="EMBL" id="MU827798">
    <property type="protein sequence ID" value="KAJ7328116.1"/>
    <property type="molecule type" value="Genomic_DNA"/>
</dbReference>
<comment type="caution">
    <text evidence="1">The sequence shown here is derived from an EMBL/GenBank/DDBJ whole genome shotgun (WGS) entry which is preliminary data.</text>
</comment>
<dbReference type="AlphaFoldDB" id="A0A9X0CF67"/>
<evidence type="ECO:0000313" key="2">
    <source>
        <dbReference type="Proteomes" id="UP001163046"/>
    </source>
</evidence>
<dbReference type="Proteomes" id="UP001163046">
    <property type="component" value="Unassembled WGS sequence"/>
</dbReference>
<accession>A0A9X0CF67</accession>
<keyword evidence="2" id="KW-1185">Reference proteome</keyword>
<reference evidence="1" key="1">
    <citation type="submission" date="2023-01" db="EMBL/GenBank/DDBJ databases">
        <title>Genome assembly of the deep-sea coral Lophelia pertusa.</title>
        <authorList>
            <person name="Herrera S."/>
            <person name="Cordes E."/>
        </authorList>
    </citation>
    <scope>NUCLEOTIDE SEQUENCE</scope>
    <source>
        <strain evidence="1">USNM1676648</strain>
        <tissue evidence="1">Polyp</tissue>
    </source>
</reference>
<gene>
    <name evidence="1" type="ORF">OS493_025516</name>
</gene>
<protein>
    <submittedName>
        <fullName evidence="1">Uncharacterized protein</fullName>
    </submittedName>
</protein>
<name>A0A9X0CF67_9CNID</name>
<evidence type="ECO:0000313" key="1">
    <source>
        <dbReference type="EMBL" id="KAJ7328116.1"/>
    </source>
</evidence>
<organism evidence="1 2">
    <name type="scientific">Desmophyllum pertusum</name>
    <dbReference type="NCBI Taxonomy" id="174260"/>
    <lineage>
        <taxon>Eukaryota</taxon>
        <taxon>Metazoa</taxon>
        <taxon>Cnidaria</taxon>
        <taxon>Anthozoa</taxon>
        <taxon>Hexacorallia</taxon>
        <taxon>Scleractinia</taxon>
        <taxon>Caryophylliina</taxon>
        <taxon>Caryophylliidae</taxon>
        <taxon>Desmophyllum</taxon>
    </lineage>
</organism>